<dbReference type="RefSeq" id="WP_122350914.1">
    <property type="nucleotide sequence ID" value="NZ_CAXSJX010000002.1"/>
</dbReference>
<comment type="caution">
    <text evidence="2">The sequence shown here is derived from an EMBL/GenBank/DDBJ whole genome shotgun (WGS) entry which is preliminary data.</text>
</comment>
<dbReference type="PROSITE" id="PS51257">
    <property type="entry name" value="PROKAR_LIPOPROTEIN"/>
    <property type="match status" value="1"/>
</dbReference>
<accession>A0A415SLG7</accession>
<dbReference type="AlphaFoldDB" id="A0A415SLG7"/>
<organism evidence="2 3">
    <name type="scientific">Bacteroides caccae</name>
    <dbReference type="NCBI Taxonomy" id="47678"/>
    <lineage>
        <taxon>Bacteria</taxon>
        <taxon>Pseudomonadati</taxon>
        <taxon>Bacteroidota</taxon>
        <taxon>Bacteroidia</taxon>
        <taxon>Bacteroidales</taxon>
        <taxon>Bacteroidaceae</taxon>
        <taxon>Bacteroides</taxon>
    </lineage>
</organism>
<evidence type="ECO:0000313" key="2">
    <source>
        <dbReference type="EMBL" id="KAA5463057.1"/>
    </source>
</evidence>
<sequence>MKHHVHTLILLASLTITWLLCSCRTTYQKDRSAQEQSNLSISDSTLYDRTGDIYSRFNFNKEEADKGWKIKVNFDTSKATNPATGLPPISDIEIEGSEKNIKTLLQENDTVHISEKQKTKTDITFQQDSKLESHRDADNSVATGIDNGIKYGLIIGIPIVFIILIFINHAKRQKNTSK</sequence>
<dbReference type="Proteomes" id="UP000475905">
    <property type="component" value="Unassembled WGS sequence"/>
</dbReference>
<reference evidence="2 3" key="1">
    <citation type="journal article" date="2019" name="Nat. Med.">
        <title>A library of human gut bacterial isolates paired with longitudinal multiomics data enables mechanistic microbiome research.</title>
        <authorList>
            <person name="Poyet M."/>
            <person name="Groussin M."/>
            <person name="Gibbons S.M."/>
            <person name="Avila-Pacheco J."/>
            <person name="Jiang X."/>
            <person name="Kearney S.M."/>
            <person name="Perrotta A.R."/>
            <person name="Berdy B."/>
            <person name="Zhao S."/>
            <person name="Lieberman T.D."/>
            <person name="Swanson P.K."/>
            <person name="Smith M."/>
            <person name="Roesemann S."/>
            <person name="Alexander J.E."/>
            <person name="Rich S.A."/>
            <person name="Livny J."/>
            <person name="Vlamakis H."/>
            <person name="Clish C."/>
            <person name="Bullock K."/>
            <person name="Deik A."/>
            <person name="Scott J."/>
            <person name="Pierce K.A."/>
            <person name="Xavier R.J."/>
            <person name="Alm E.J."/>
        </authorList>
    </citation>
    <scope>NUCLEOTIDE SEQUENCE [LARGE SCALE GENOMIC DNA]</scope>
    <source>
        <strain evidence="2 3">BIOML-A31</strain>
    </source>
</reference>
<protein>
    <recommendedName>
        <fullName evidence="4">Lipoprotein</fullName>
    </recommendedName>
</protein>
<keyword evidence="1" id="KW-0812">Transmembrane</keyword>
<name>A0A415SLG7_9BACE</name>
<gene>
    <name evidence="2" type="ORF">F2Y36_11540</name>
</gene>
<keyword evidence="1" id="KW-0472">Membrane</keyword>
<evidence type="ECO:0000256" key="1">
    <source>
        <dbReference type="SAM" id="Phobius"/>
    </source>
</evidence>
<feature type="transmembrane region" description="Helical" evidence="1">
    <location>
        <begin position="151"/>
        <end position="170"/>
    </location>
</feature>
<evidence type="ECO:0000313" key="3">
    <source>
        <dbReference type="Proteomes" id="UP000475905"/>
    </source>
</evidence>
<keyword evidence="1" id="KW-1133">Transmembrane helix</keyword>
<dbReference type="EMBL" id="VVYP01000013">
    <property type="protein sequence ID" value="KAA5463057.1"/>
    <property type="molecule type" value="Genomic_DNA"/>
</dbReference>
<evidence type="ECO:0008006" key="4">
    <source>
        <dbReference type="Google" id="ProtNLM"/>
    </source>
</evidence>
<proteinExistence type="predicted"/>